<dbReference type="EMBL" id="BKCP01006682">
    <property type="protein sequence ID" value="GER43611.1"/>
    <property type="molecule type" value="Genomic_DNA"/>
</dbReference>
<protein>
    <submittedName>
        <fullName evidence="1">Mediator of RNA polymerase II transcription subunit</fullName>
    </submittedName>
</protein>
<name>A0A5A7QIA9_STRAF</name>
<dbReference type="AlphaFoldDB" id="A0A5A7QIA9"/>
<evidence type="ECO:0000313" key="2">
    <source>
        <dbReference type="Proteomes" id="UP000325081"/>
    </source>
</evidence>
<evidence type="ECO:0000313" key="1">
    <source>
        <dbReference type="EMBL" id="GER43611.1"/>
    </source>
</evidence>
<organism evidence="1 2">
    <name type="scientific">Striga asiatica</name>
    <name type="common">Asiatic witchweed</name>
    <name type="synonym">Buchnera asiatica</name>
    <dbReference type="NCBI Taxonomy" id="4170"/>
    <lineage>
        <taxon>Eukaryota</taxon>
        <taxon>Viridiplantae</taxon>
        <taxon>Streptophyta</taxon>
        <taxon>Embryophyta</taxon>
        <taxon>Tracheophyta</taxon>
        <taxon>Spermatophyta</taxon>
        <taxon>Magnoliopsida</taxon>
        <taxon>eudicotyledons</taxon>
        <taxon>Gunneridae</taxon>
        <taxon>Pentapetalae</taxon>
        <taxon>asterids</taxon>
        <taxon>lamiids</taxon>
        <taxon>Lamiales</taxon>
        <taxon>Orobanchaceae</taxon>
        <taxon>Buchnereae</taxon>
        <taxon>Striga</taxon>
    </lineage>
</organism>
<gene>
    <name evidence="1" type="ORF">STAS_20473</name>
</gene>
<accession>A0A5A7QIA9</accession>
<proteinExistence type="predicted"/>
<keyword evidence="2" id="KW-1185">Reference proteome</keyword>
<dbReference type="Proteomes" id="UP000325081">
    <property type="component" value="Unassembled WGS sequence"/>
</dbReference>
<comment type="caution">
    <text evidence="1">The sequence shown here is derived from an EMBL/GenBank/DDBJ whole genome shotgun (WGS) entry which is preliminary data.</text>
</comment>
<reference evidence="2" key="1">
    <citation type="journal article" date="2019" name="Curr. Biol.">
        <title>Genome Sequence of Striga asiatica Provides Insight into the Evolution of Plant Parasitism.</title>
        <authorList>
            <person name="Yoshida S."/>
            <person name="Kim S."/>
            <person name="Wafula E.K."/>
            <person name="Tanskanen J."/>
            <person name="Kim Y.M."/>
            <person name="Honaas L."/>
            <person name="Yang Z."/>
            <person name="Spallek T."/>
            <person name="Conn C.E."/>
            <person name="Ichihashi Y."/>
            <person name="Cheong K."/>
            <person name="Cui S."/>
            <person name="Der J.P."/>
            <person name="Gundlach H."/>
            <person name="Jiao Y."/>
            <person name="Hori C."/>
            <person name="Ishida J.K."/>
            <person name="Kasahara H."/>
            <person name="Kiba T."/>
            <person name="Kim M.S."/>
            <person name="Koo N."/>
            <person name="Laohavisit A."/>
            <person name="Lee Y.H."/>
            <person name="Lumba S."/>
            <person name="McCourt P."/>
            <person name="Mortimer J.C."/>
            <person name="Mutuku J.M."/>
            <person name="Nomura T."/>
            <person name="Sasaki-Sekimoto Y."/>
            <person name="Seto Y."/>
            <person name="Wang Y."/>
            <person name="Wakatake T."/>
            <person name="Sakakibara H."/>
            <person name="Demura T."/>
            <person name="Yamaguchi S."/>
            <person name="Yoneyama K."/>
            <person name="Manabe R.I."/>
            <person name="Nelson D.C."/>
            <person name="Schulman A.H."/>
            <person name="Timko M.P."/>
            <person name="dePamphilis C.W."/>
            <person name="Choi D."/>
            <person name="Shirasu K."/>
        </authorList>
    </citation>
    <scope>NUCLEOTIDE SEQUENCE [LARGE SCALE GENOMIC DNA]</scope>
    <source>
        <strain evidence="2">cv. UVA1</strain>
    </source>
</reference>
<sequence length="408" mass="44368">MPVGLRQPLLPQLQKPLPGLINLPFSIHEVRVLPAHEKLPEPPQHHSLHRRVRVSLPQHNLQIVRPHVLVLRRHVKLREPNRDPERGQFVELRPNNGPHRVVYVALYPEATHGRPLGPQAHDLSYVLLGRRARVAPVLHVVVVNEEGGGRVEPGRGLEHFGPGADPETVLVERAVQHLVVHVVVLELALVAREESREAVLDSCRQVGLGEGLDPRLDGGLDLPEDAVAAARDVMGLAQGEDLVGVPVVELVLLGLGPVPLELVAKDGPVKVGGEKFDKVLVVDEPARVLESDEIDPGIGTLHVNHHLCSRLLDSEGPTNLVPLLIVNLHLAAIRPLAINTESNIHILRSGGPSPNPDPRGHLISQIEFDFVGNHLGGTHPCLSAFACENVAATQRHVGVCSHGRKNAW</sequence>